<gene>
    <name evidence="2" type="ORF">SanaruYs_20030</name>
</gene>
<evidence type="ECO:0008006" key="4">
    <source>
        <dbReference type="Google" id="ProtNLM"/>
    </source>
</evidence>
<protein>
    <recommendedName>
        <fullName evidence="4">TonB-dependent receptor plug domain-containing protein</fullName>
    </recommendedName>
</protein>
<dbReference type="InterPro" id="IPR037066">
    <property type="entry name" value="Plug_dom_sf"/>
</dbReference>
<dbReference type="Gene3D" id="2.170.130.10">
    <property type="entry name" value="TonB-dependent receptor, plug domain"/>
    <property type="match status" value="1"/>
</dbReference>
<comment type="caution">
    <text evidence="2">The sequence shown here is derived from an EMBL/GenBank/DDBJ whole genome shotgun (WGS) entry which is preliminary data.</text>
</comment>
<evidence type="ECO:0000313" key="3">
    <source>
        <dbReference type="Proteomes" id="UP000288227"/>
    </source>
</evidence>
<dbReference type="OrthoDB" id="893691at2"/>
<reference evidence="2 3" key="1">
    <citation type="submission" date="2018-11" db="EMBL/GenBank/DDBJ databases">
        <title>Chryseotalea sanarue gen. nov., sp., nov., a member of the family Cytophagaceae, isolated from a brackish lake in Hamamatsu Japan.</title>
        <authorList>
            <person name="Maejima Y."/>
            <person name="Iino T."/>
            <person name="Muraguchi Y."/>
            <person name="Fukuda K."/>
            <person name="Ohkuma M."/>
            <person name="Moriuchi R."/>
            <person name="Dohra H."/>
            <person name="Kimbara K."/>
            <person name="Shintani M."/>
        </authorList>
    </citation>
    <scope>NUCLEOTIDE SEQUENCE [LARGE SCALE GENOMIC DNA]</scope>
    <source>
        <strain evidence="2 3">Ys</strain>
    </source>
</reference>
<dbReference type="Proteomes" id="UP000288227">
    <property type="component" value="Unassembled WGS sequence"/>
</dbReference>
<evidence type="ECO:0000313" key="2">
    <source>
        <dbReference type="EMBL" id="GCC51774.1"/>
    </source>
</evidence>
<name>A0A401UAA4_9BACT</name>
<dbReference type="AlphaFoldDB" id="A0A401UAA4"/>
<dbReference type="EMBL" id="BHXQ01000003">
    <property type="protein sequence ID" value="GCC51774.1"/>
    <property type="molecule type" value="Genomic_DNA"/>
</dbReference>
<keyword evidence="3" id="KW-1185">Reference proteome</keyword>
<feature type="chain" id="PRO_5019322086" description="TonB-dependent receptor plug domain-containing protein" evidence="1">
    <location>
        <begin position="22"/>
        <end position="115"/>
    </location>
</feature>
<proteinExistence type="predicted"/>
<evidence type="ECO:0000256" key="1">
    <source>
        <dbReference type="SAM" id="SignalP"/>
    </source>
</evidence>
<organism evidence="2 3">
    <name type="scientific">Chryseotalea sanaruensis</name>
    <dbReference type="NCBI Taxonomy" id="2482724"/>
    <lineage>
        <taxon>Bacteria</taxon>
        <taxon>Pseudomonadati</taxon>
        <taxon>Bacteroidota</taxon>
        <taxon>Cytophagia</taxon>
        <taxon>Cytophagales</taxon>
        <taxon>Chryseotaleaceae</taxon>
        <taxon>Chryseotalea</taxon>
    </lineage>
</organism>
<keyword evidence="1" id="KW-0732">Signal</keyword>
<feature type="signal peptide" evidence="1">
    <location>
        <begin position="1"/>
        <end position="21"/>
    </location>
</feature>
<accession>A0A401UAA4</accession>
<sequence>MKKTLLLFALLLLLSPVVSFAQDEVGIFDRVKTYSHSSQQPTFVLKVDDKTLVFNNEKKKEISFEKIDPNTIKEIQVLKGVDALAYGESTYGVVVITFKDFEKLSPSLKKKFEAL</sequence>
<dbReference type="RefSeq" id="WP_127122422.1">
    <property type="nucleotide sequence ID" value="NZ_BHXQ01000003.1"/>
</dbReference>